<dbReference type="AlphaFoldDB" id="A0A8J7PDC7"/>
<evidence type="ECO:0000313" key="3">
    <source>
        <dbReference type="EMBL" id="MBN8659127.1"/>
    </source>
</evidence>
<dbReference type="InterPro" id="IPR032710">
    <property type="entry name" value="NTF2-like_dom_sf"/>
</dbReference>
<dbReference type="SUPFAM" id="SSF54427">
    <property type="entry name" value="NTF2-like"/>
    <property type="match status" value="1"/>
</dbReference>
<organism evidence="3 4">
    <name type="scientific">Candidatus Obscuribacter phosphatis</name>
    <dbReference type="NCBI Taxonomy" id="1906157"/>
    <lineage>
        <taxon>Bacteria</taxon>
        <taxon>Bacillati</taxon>
        <taxon>Candidatus Melainabacteria</taxon>
        <taxon>Candidatus Obscuribacterales</taxon>
        <taxon>Candidatus Obscuribacteraceae</taxon>
        <taxon>Candidatus Obscuribacter</taxon>
    </lineage>
</organism>
<dbReference type="InterPro" id="IPR037401">
    <property type="entry name" value="SnoaL-like"/>
</dbReference>
<feature type="region of interest" description="Disordered" evidence="1">
    <location>
        <begin position="123"/>
        <end position="146"/>
    </location>
</feature>
<proteinExistence type="predicted"/>
<reference evidence="3" key="1">
    <citation type="submission" date="2021-02" db="EMBL/GenBank/DDBJ databases">
        <title>Genome-Resolved Metagenomics of a Microbial Community Performing Photosynthetic Biological Nutrient Removal.</title>
        <authorList>
            <person name="Mcdaniel E.A."/>
        </authorList>
    </citation>
    <scope>NUCLEOTIDE SEQUENCE</scope>
    <source>
        <strain evidence="3">UWPOB_OBS1</strain>
    </source>
</reference>
<evidence type="ECO:0000259" key="2">
    <source>
        <dbReference type="Pfam" id="PF12680"/>
    </source>
</evidence>
<dbReference type="EMBL" id="JAFLCK010000002">
    <property type="protein sequence ID" value="MBN8659127.1"/>
    <property type="molecule type" value="Genomic_DNA"/>
</dbReference>
<evidence type="ECO:0000256" key="1">
    <source>
        <dbReference type="SAM" id="MobiDB-lite"/>
    </source>
</evidence>
<dbReference type="Proteomes" id="UP000664277">
    <property type="component" value="Unassembled WGS sequence"/>
</dbReference>
<evidence type="ECO:0000313" key="4">
    <source>
        <dbReference type="Proteomes" id="UP000664277"/>
    </source>
</evidence>
<dbReference type="Pfam" id="PF12680">
    <property type="entry name" value="SnoaL_2"/>
    <property type="match status" value="1"/>
</dbReference>
<sequence>MSDTLKLVKEAYRAWESKDIEALSKLLHKDYVAKMPGGMQIVGIEGAKECLAMCPFTCTSTNETYLVDGDKVMRIWDNLHGGPATFTMRMAELTIVKDGKIFANEAFFDSAAFPPEVQEGFKAEMEKQKMNLNQDEKKEQKATAAH</sequence>
<protein>
    <submittedName>
        <fullName evidence="3">Nuclear transport factor 2 family protein</fullName>
    </submittedName>
</protein>
<feature type="domain" description="SnoaL-like" evidence="2">
    <location>
        <begin position="8"/>
        <end position="102"/>
    </location>
</feature>
<accession>A0A8J7PDC7</accession>
<name>A0A8J7PDC7_9BACT</name>
<gene>
    <name evidence="3" type="ORF">J0M35_02110</name>
</gene>
<comment type="caution">
    <text evidence="3">The sequence shown here is derived from an EMBL/GenBank/DDBJ whole genome shotgun (WGS) entry which is preliminary data.</text>
</comment>
<dbReference type="Gene3D" id="3.10.450.50">
    <property type="match status" value="1"/>
</dbReference>